<proteinExistence type="predicted"/>
<evidence type="ECO:0000313" key="2">
    <source>
        <dbReference type="Proteomes" id="UP000572680"/>
    </source>
</evidence>
<reference evidence="1 2" key="1">
    <citation type="submission" date="2020-08" db="EMBL/GenBank/DDBJ databases">
        <title>Genomic Encyclopedia of Type Strains, Phase IV (KMG-IV): sequencing the most valuable type-strain genomes for metagenomic binning, comparative biology and taxonomic classification.</title>
        <authorList>
            <person name="Goeker M."/>
        </authorList>
    </citation>
    <scope>NUCLEOTIDE SEQUENCE [LARGE SCALE GENOMIC DNA]</scope>
    <source>
        <strain evidence="1 2">DSM 44197</strain>
    </source>
</reference>
<dbReference type="AlphaFoldDB" id="A0A7W3QS83"/>
<comment type="caution">
    <text evidence="1">The sequence shown here is derived from an EMBL/GenBank/DDBJ whole genome shotgun (WGS) entry which is preliminary data.</text>
</comment>
<accession>A0A7W3QS83</accession>
<keyword evidence="2" id="KW-1185">Reference proteome</keyword>
<dbReference type="Proteomes" id="UP000572680">
    <property type="component" value="Unassembled WGS sequence"/>
</dbReference>
<gene>
    <name evidence="1" type="ORF">HNR61_009065</name>
</gene>
<dbReference type="EMBL" id="JACJIA010000023">
    <property type="protein sequence ID" value="MBA8957372.1"/>
    <property type="molecule type" value="Genomic_DNA"/>
</dbReference>
<sequence>MSLQIRGEAANLRASWPYHTKKRYKAAEFEPRP</sequence>
<name>A0A7W3QS83_ACTNM</name>
<protein>
    <submittedName>
        <fullName evidence="1">Uncharacterized protein</fullName>
    </submittedName>
</protein>
<evidence type="ECO:0000313" key="1">
    <source>
        <dbReference type="EMBL" id="MBA8957372.1"/>
    </source>
</evidence>
<organism evidence="1 2">
    <name type="scientific">Actinomadura namibiensis</name>
    <dbReference type="NCBI Taxonomy" id="182080"/>
    <lineage>
        <taxon>Bacteria</taxon>
        <taxon>Bacillati</taxon>
        <taxon>Actinomycetota</taxon>
        <taxon>Actinomycetes</taxon>
        <taxon>Streptosporangiales</taxon>
        <taxon>Thermomonosporaceae</taxon>
        <taxon>Actinomadura</taxon>
    </lineage>
</organism>